<dbReference type="InterPro" id="IPR053781">
    <property type="entry name" value="F-box_AtFBL13-like"/>
</dbReference>
<dbReference type="PANTHER" id="PTHR32141:SF78">
    <property type="entry name" value="F-BOX DOMAIN-CONTAINING PROTEIN"/>
    <property type="match status" value="1"/>
</dbReference>
<protein>
    <recommendedName>
        <fullName evidence="1">F-box/LRR-repeat protein 15/At3g58940/PEG3-like LRR domain-containing protein</fullName>
    </recommendedName>
</protein>
<dbReference type="Proteomes" id="UP001231189">
    <property type="component" value="Unassembled WGS sequence"/>
</dbReference>
<dbReference type="AlphaFoldDB" id="A0AAD8T9J1"/>
<evidence type="ECO:0000313" key="2">
    <source>
        <dbReference type="EMBL" id="KAK1677893.1"/>
    </source>
</evidence>
<comment type="caution">
    <text evidence="2">The sequence shown here is derived from an EMBL/GenBank/DDBJ whole genome shotgun (WGS) entry which is preliminary data.</text>
</comment>
<dbReference type="InterPro" id="IPR055302">
    <property type="entry name" value="F-box_dom-containing"/>
</dbReference>
<dbReference type="Gene3D" id="3.80.10.10">
    <property type="entry name" value="Ribonuclease Inhibitor"/>
    <property type="match status" value="1"/>
</dbReference>
<dbReference type="EMBL" id="JAUUTY010000002">
    <property type="protein sequence ID" value="KAK1677893.1"/>
    <property type="molecule type" value="Genomic_DNA"/>
</dbReference>
<gene>
    <name evidence="2" type="ORF">QYE76_038741</name>
</gene>
<keyword evidence="3" id="KW-1185">Reference proteome</keyword>
<evidence type="ECO:0000313" key="3">
    <source>
        <dbReference type="Proteomes" id="UP001231189"/>
    </source>
</evidence>
<organism evidence="2 3">
    <name type="scientific">Lolium multiflorum</name>
    <name type="common">Italian ryegrass</name>
    <name type="synonym">Lolium perenne subsp. multiflorum</name>
    <dbReference type="NCBI Taxonomy" id="4521"/>
    <lineage>
        <taxon>Eukaryota</taxon>
        <taxon>Viridiplantae</taxon>
        <taxon>Streptophyta</taxon>
        <taxon>Embryophyta</taxon>
        <taxon>Tracheophyta</taxon>
        <taxon>Spermatophyta</taxon>
        <taxon>Magnoliopsida</taxon>
        <taxon>Liliopsida</taxon>
        <taxon>Poales</taxon>
        <taxon>Poaceae</taxon>
        <taxon>BOP clade</taxon>
        <taxon>Pooideae</taxon>
        <taxon>Poodae</taxon>
        <taxon>Poeae</taxon>
        <taxon>Poeae Chloroplast Group 2 (Poeae type)</taxon>
        <taxon>Loliodinae</taxon>
        <taxon>Loliinae</taxon>
        <taxon>Lolium</taxon>
    </lineage>
</organism>
<dbReference type="PANTHER" id="PTHR32141">
    <property type="match status" value="1"/>
</dbReference>
<sequence>MAAADSLSALPDHLLQHILSFAPAKEAAASTALSCRWRPLWLGTSTINLDSRSYLSNKHHDRYDVFFRDAEAAFLCRRRRLTVFLEKDAYRVDRWVDYGDEPEDDARVAGLLVNNPAAAGLEELRVQCEYTEYGKWYSPPLASLSCAATLRVLQLQCCNLEPPSSAHLAFPRLTDLTLYCCSLSEGYLQVLVDAAPALTSLALRYLRRHKSPETPGSAKVFHANSFHVPLRLRCRTVTALVLETNVCSEEMKHSRDAGIELDMPSLRYFCFRRVPVKLSLTSPAPELALVQVDTTLSELNGWRYVPVSCMLAGFSCTRALKLHLSCIEDLVTSYPPWLEEEQCRFILPTFSNLKLLQLDGKIEDKNSNTASAVMTLLRSCPAMSELRLRFNMRKEDCYRTTKDPVTSAFAQSKERFSRFMSMSCTDRDIVELDRVTDLPENNREYSFLRTSLRKVTLQFKSNEFNCFQVQLAKFLVENGMVLEEMHVDDGNQLWPNHLCNKAARWRADAFQKRNLPDTAGFRVYQQPAI</sequence>
<evidence type="ECO:0000259" key="1">
    <source>
        <dbReference type="Pfam" id="PF24758"/>
    </source>
</evidence>
<accession>A0AAD8T9J1</accession>
<dbReference type="SUPFAM" id="SSF52047">
    <property type="entry name" value="RNI-like"/>
    <property type="match status" value="1"/>
</dbReference>
<dbReference type="Pfam" id="PF24758">
    <property type="entry name" value="LRR_At5g56370"/>
    <property type="match status" value="1"/>
</dbReference>
<name>A0AAD8T9J1_LOLMU</name>
<proteinExistence type="predicted"/>
<feature type="domain" description="F-box/LRR-repeat protein 15/At3g58940/PEG3-like LRR" evidence="1">
    <location>
        <begin position="114"/>
        <end position="205"/>
    </location>
</feature>
<dbReference type="InterPro" id="IPR055411">
    <property type="entry name" value="LRR_FXL15/At3g58940/PEG3-like"/>
</dbReference>
<dbReference type="InterPro" id="IPR032675">
    <property type="entry name" value="LRR_dom_sf"/>
</dbReference>
<dbReference type="InterPro" id="IPR036047">
    <property type="entry name" value="F-box-like_dom_sf"/>
</dbReference>
<dbReference type="SUPFAM" id="SSF81383">
    <property type="entry name" value="F-box domain"/>
    <property type="match status" value="1"/>
</dbReference>
<dbReference type="CDD" id="cd22160">
    <property type="entry name" value="F-box_AtFBL13-like"/>
    <property type="match status" value="1"/>
</dbReference>
<reference evidence="2" key="1">
    <citation type="submission" date="2023-07" db="EMBL/GenBank/DDBJ databases">
        <title>A chromosome-level genome assembly of Lolium multiflorum.</title>
        <authorList>
            <person name="Chen Y."/>
            <person name="Copetti D."/>
            <person name="Kolliker R."/>
            <person name="Studer B."/>
        </authorList>
    </citation>
    <scope>NUCLEOTIDE SEQUENCE</scope>
    <source>
        <strain evidence="2">02402/16</strain>
        <tissue evidence="2">Leaf</tissue>
    </source>
</reference>